<dbReference type="VEuPathDB" id="TriTrypDB:C3747_14g382c"/>
<dbReference type="AlphaFoldDB" id="A0A2V2VF56"/>
<dbReference type="PANTHER" id="PTHR16719:SF0">
    <property type="entry name" value="CYTOCHROME C OXIDASE COPPER CHAPERONE"/>
    <property type="match status" value="1"/>
</dbReference>
<keyword evidence="3 8" id="KW-0479">Metal-binding</keyword>
<evidence type="ECO:0000256" key="6">
    <source>
        <dbReference type="ARBA" id="ARBA00023157"/>
    </source>
</evidence>
<keyword evidence="4 8" id="KW-0186">Copper</keyword>
<dbReference type="GO" id="GO:0005507">
    <property type="term" value="F:copper ion binding"/>
    <property type="evidence" value="ECO:0007669"/>
    <property type="project" value="InterPro"/>
</dbReference>
<evidence type="ECO:0000313" key="10">
    <source>
        <dbReference type="Proteomes" id="UP000246121"/>
    </source>
</evidence>
<dbReference type="VEuPathDB" id="TriTrypDB:TcCLB.508153.994"/>
<evidence type="ECO:0000256" key="8">
    <source>
        <dbReference type="PIRSR" id="PIRSR607745-1"/>
    </source>
</evidence>
<proteinExistence type="inferred from homology"/>
<comment type="similarity">
    <text evidence="2">Belongs to the COX17 family.</text>
</comment>
<dbReference type="PANTHER" id="PTHR16719">
    <property type="entry name" value="CYTOCHROME C OXIDASE COPPER CHAPERONE"/>
    <property type="match status" value="1"/>
</dbReference>
<organism evidence="9 10">
    <name type="scientific">Trypanosoma cruzi</name>
    <dbReference type="NCBI Taxonomy" id="5693"/>
    <lineage>
        <taxon>Eukaryota</taxon>
        <taxon>Discoba</taxon>
        <taxon>Euglenozoa</taxon>
        <taxon>Kinetoplastea</taxon>
        <taxon>Metakinetoplastina</taxon>
        <taxon>Trypanosomatida</taxon>
        <taxon>Trypanosomatidae</taxon>
        <taxon>Trypanosoma</taxon>
        <taxon>Schizotrypanum</taxon>
    </lineage>
</organism>
<dbReference type="VEuPathDB" id="TriTrypDB:TcCLB.506691.64"/>
<dbReference type="InterPro" id="IPR007745">
    <property type="entry name" value="Cyt_c_oxidase_Cu-chaperone"/>
</dbReference>
<evidence type="ECO:0000256" key="5">
    <source>
        <dbReference type="ARBA" id="ARBA00023128"/>
    </source>
</evidence>
<dbReference type="PROSITE" id="PS51808">
    <property type="entry name" value="CHCH"/>
    <property type="match status" value="1"/>
</dbReference>
<comment type="caution">
    <text evidence="9">The sequence shown here is derived from an EMBL/GenBank/DDBJ whole genome shotgun (WGS) entry which is preliminary data.</text>
</comment>
<gene>
    <name evidence="9" type="ORF">C4B63_23g1438c</name>
</gene>
<dbReference type="Pfam" id="PF05051">
    <property type="entry name" value="COX17"/>
    <property type="match status" value="1"/>
</dbReference>
<keyword evidence="5" id="KW-0496">Mitochondrion</keyword>
<feature type="binding site" evidence="8">
    <location>
        <position position="22"/>
    </location>
    <ligand>
        <name>Cu cation</name>
        <dbReference type="ChEBI" id="CHEBI:23378"/>
    </ligand>
</feature>
<keyword evidence="7" id="KW-0143">Chaperone</keyword>
<dbReference type="EMBL" id="PRFA01000023">
    <property type="protein sequence ID" value="PWU95127.1"/>
    <property type="molecule type" value="Genomic_DNA"/>
</dbReference>
<name>A0A2V2VF56_TRYCR</name>
<dbReference type="Gene3D" id="1.10.287.1130">
    <property type="entry name" value="CytochromE C oxidase copper chaperone"/>
    <property type="match status" value="1"/>
</dbReference>
<dbReference type="GO" id="GO:0005758">
    <property type="term" value="C:mitochondrial intermembrane space"/>
    <property type="evidence" value="ECO:0007669"/>
    <property type="project" value="UniProtKB-SubCell"/>
</dbReference>
<comment type="subcellular location">
    <subcellularLocation>
        <location evidence="1">Mitochondrion intermembrane space</location>
    </subcellularLocation>
</comment>
<evidence type="ECO:0000256" key="7">
    <source>
        <dbReference type="ARBA" id="ARBA00023186"/>
    </source>
</evidence>
<evidence type="ECO:0000256" key="1">
    <source>
        <dbReference type="ARBA" id="ARBA00004569"/>
    </source>
</evidence>
<dbReference type="SUPFAM" id="SSF47072">
    <property type="entry name" value="Cysteine alpha-hairpin motif"/>
    <property type="match status" value="1"/>
</dbReference>
<dbReference type="VEuPathDB" id="TriTrypDB:TcBrA4_0130760"/>
<evidence type="ECO:0000313" key="9">
    <source>
        <dbReference type="EMBL" id="PWU95127.1"/>
    </source>
</evidence>
<evidence type="ECO:0000256" key="3">
    <source>
        <dbReference type="ARBA" id="ARBA00022723"/>
    </source>
</evidence>
<evidence type="ECO:0000256" key="4">
    <source>
        <dbReference type="ARBA" id="ARBA00023008"/>
    </source>
</evidence>
<sequence length="74" mass="8015">MAAGKEVAAKQSAGPPGCKICCACPAERRARDECVILKGVDACKDQMEAFYACLLREGFTEEDVNSLRKSAKKF</sequence>
<dbReference type="VEuPathDB" id="TriTrypDB:BCY84_15315"/>
<protein>
    <submittedName>
        <fullName evidence="9">Putative cytochrome c oxidase copper chaperone</fullName>
    </submittedName>
</protein>
<evidence type="ECO:0000256" key="2">
    <source>
        <dbReference type="ARBA" id="ARBA00009241"/>
    </source>
</evidence>
<dbReference type="InterPro" id="IPR009069">
    <property type="entry name" value="Cys_alpha_HP_mot_SF"/>
</dbReference>
<dbReference type="Proteomes" id="UP000246121">
    <property type="component" value="Unassembled WGS sequence"/>
</dbReference>
<reference evidence="9 10" key="1">
    <citation type="journal article" date="2018" name="Microb. Genom.">
        <title>Expanding an expanded genome: long-read sequencing of Trypanosoma cruzi.</title>
        <authorList>
            <person name="Berna L."/>
            <person name="Rodriguez M."/>
            <person name="Chiribao M.L."/>
            <person name="Parodi-Talice A."/>
            <person name="Pita S."/>
            <person name="Rijo G."/>
            <person name="Alvarez-Valin F."/>
            <person name="Robello C."/>
        </authorList>
    </citation>
    <scope>NUCLEOTIDE SEQUENCE [LARGE SCALE GENOMIC DNA]</scope>
    <source>
        <strain evidence="9 10">Dm28c</strain>
    </source>
</reference>
<dbReference type="GO" id="GO:0016531">
    <property type="term" value="F:copper chaperone activity"/>
    <property type="evidence" value="ECO:0007669"/>
    <property type="project" value="InterPro"/>
</dbReference>
<accession>A0A2V2VF56</accession>
<dbReference type="VEuPathDB" id="TriTrypDB:C4B63_23g1438c"/>
<feature type="binding site" evidence="8">
    <location>
        <position position="21"/>
    </location>
    <ligand>
        <name>Cu cation</name>
        <dbReference type="ChEBI" id="CHEBI:23378"/>
    </ligand>
</feature>
<keyword evidence="6" id="KW-1015">Disulfide bond</keyword>